<evidence type="ECO:0000256" key="7">
    <source>
        <dbReference type="ARBA" id="ARBA00022989"/>
    </source>
</evidence>
<organism evidence="13 14">
    <name type="scientific">Ridgeia piscesae</name>
    <name type="common">Tubeworm</name>
    <dbReference type="NCBI Taxonomy" id="27915"/>
    <lineage>
        <taxon>Eukaryota</taxon>
        <taxon>Metazoa</taxon>
        <taxon>Spiralia</taxon>
        <taxon>Lophotrochozoa</taxon>
        <taxon>Annelida</taxon>
        <taxon>Polychaeta</taxon>
        <taxon>Sedentaria</taxon>
        <taxon>Canalipalpata</taxon>
        <taxon>Sabellida</taxon>
        <taxon>Siboglinidae</taxon>
        <taxon>Ridgeia</taxon>
    </lineage>
</organism>
<evidence type="ECO:0000256" key="3">
    <source>
        <dbReference type="ARBA" id="ARBA00022676"/>
    </source>
</evidence>
<feature type="region of interest" description="Disordered" evidence="12">
    <location>
        <begin position="125"/>
        <end position="155"/>
    </location>
</feature>
<comment type="subcellular location">
    <subcellularLocation>
        <location evidence="1 11">Golgi apparatus membrane</location>
        <topology evidence="1 11">Single-pass type II membrane protein</topology>
    </subcellularLocation>
</comment>
<dbReference type="EMBL" id="JAODUO010000846">
    <property type="protein sequence ID" value="KAK2173859.1"/>
    <property type="molecule type" value="Genomic_DNA"/>
</dbReference>
<evidence type="ECO:0000256" key="8">
    <source>
        <dbReference type="ARBA" id="ARBA00023034"/>
    </source>
</evidence>
<dbReference type="AlphaFoldDB" id="A0AAD9NNR3"/>
<protein>
    <recommendedName>
        <fullName evidence="11">Hexosyltransferase</fullName>
        <ecNumber evidence="11">2.4.1.-</ecNumber>
    </recommendedName>
</protein>
<keyword evidence="4" id="KW-0808">Transferase</keyword>
<dbReference type="EC" id="2.4.1.-" evidence="11"/>
<evidence type="ECO:0000256" key="2">
    <source>
        <dbReference type="ARBA" id="ARBA00008661"/>
    </source>
</evidence>
<dbReference type="InterPro" id="IPR002659">
    <property type="entry name" value="Glyco_trans_31"/>
</dbReference>
<comment type="caution">
    <text evidence="13">The sequence shown here is derived from an EMBL/GenBank/DDBJ whole genome shotgun (WGS) entry which is preliminary data.</text>
</comment>
<evidence type="ECO:0000256" key="6">
    <source>
        <dbReference type="ARBA" id="ARBA00022968"/>
    </source>
</evidence>
<evidence type="ECO:0000256" key="4">
    <source>
        <dbReference type="ARBA" id="ARBA00022679"/>
    </source>
</evidence>
<dbReference type="PANTHER" id="PTHR11214:SF314">
    <property type="entry name" value="HEXOSYLTRANSFERASE"/>
    <property type="match status" value="1"/>
</dbReference>
<comment type="similarity">
    <text evidence="2 11">Belongs to the glycosyltransferase 31 family.</text>
</comment>
<keyword evidence="9" id="KW-0472">Membrane</keyword>
<evidence type="ECO:0000256" key="11">
    <source>
        <dbReference type="RuleBase" id="RU363063"/>
    </source>
</evidence>
<gene>
    <name evidence="13" type="ORF">NP493_845g00019</name>
</gene>
<keyword evidence="6" id="KW-0735">Signal-anchor</keyword>
<keyword evidence="14" id="KW-1185">Reference proteome</keyword>
<evidence type="ECO:0000256" key="5">
    <source>
        <dbReference type="ARBA" id="ARBA00022692"/>
    </source>
</evidence>
<keyword evidence="5" id="KW-0812">Transmembrane</keyword>
<dbReference type="FunFam" id="3.90.550.50:FF:000001">
    <property type="entry name" value="Hexosyltransferase"/>
    <property type="match status" value="1"/>
</dbReference>
<evidence type="ECO:0000313" key="13">
    <source>
        <dbReference type="EMBL" id="KAK2173859.1"/>
    </source>
</evidence>
<sequence length="428" mass="47420">MTYEAGAVPACQSDPLGQFRSRQLCTSGGLPASHQHPIYFLSQNPPPAICWSCSVSGFECFTRRRDLCAGLCTAGDGLLQGAVSAMTTACQPDGEGQFRCSMTMSTSQSVGLFFLAPQSASTQWPSDARSVADSTETQTHNSLTKSPACHDAGSSRPSYISTAADTCREDVFLLVVVCSSLNHVEQRNAIRSSWASDVNKYQPSTRVVFLVGSSEPSQVPDIDVAMEIKTHGDVIQMDMVDTYANLSFKSIALLHWVDNYCKHAKFVLKTDDDMFINIPVLYDNLRNNVHKRFLMGYIITGAQPIRDTTSKYYTPPSKYNKFMYPTYISGTAYVISGDLVHDLYCATARTELFWLEDVYITGMCAKTVDATHIFNGKFSYKQRPPDPCLYRVIISMHGLTPASLLAVWRQMNVVDMQCDYSQINVSNP</sequence>
<evidence type="ECO:0000256" key="1">
    <source>
        <dbReference type="ARBA" id="ARBA00004323"/>
    </source>
</evidence>
<accession>A0AAD9NNR3</accession>
<dbReference type="Pfam" id="PF01762">
    <property type="entry name" value="Galactosyl_T"/>
    <property type="match status" value="1"/>
</dbReference>
<evidence type="ECO:0000313" key="14">
    <source>
        <dbReference type="Proteomes" id="UP001209878"/>
    </source>
</evidence>
<name>A0AAD9NNR3_RIDPI</name>
<keyword evidence="3 11" id="KW-0328">Glycosyltransferase</keyword>
<dbReference type="Proteomes" id="UP001209878">
    <property type="component" value="Unassembled WGS sequence"/>
</dbReference>
<keyword evidence="10" id="KW-0325">Glycoprotein</keyword>
<proteinExistence type="inferred from homology"/>
<dbReference type="GO" id="GO:0000139">
    <property type="term" value="C:Golgi membrane"/>
    <property type="evidence" value="ECO:0007669"/>
    <property type="project" value="UniProtKB-SubCell"/>
</dbReference>
<feature type="compositionally biased region" description="Polar residues" evidence="12">
    <location>
        <begin position="132"/>
        <end position="145"/>
    </location>
</feature>
<keyword evidence="7" id="KW-1133">Transmembrane helix</keyword>
<reference evidence="13" key="1">
    <citation type="journal article" date="2023" name="Mol. Biol. Evol.">
        <title>Third-Generation Sequencing Reveals the Adaptive Role of the Epigenome in Three Deep-Sea Polychaetes.</title>
        <authorList>
            <person name="Perez M."/>
            <person name="Aroh O."/>
            <person name="Sun Y."/>
            <person name="Lan Y."/>
            <person name="Juniper S.K."/>
            <person name="Young C.R."/>
            <person name="Angers B."/>
            <person name="Qian P.Y."/>
        </authorList>
    </citation>
    <scope>NUCLEOTIDE SEQUENCE</scope>
    <source>
        <strain evidence="13">R07B-5</strain>
    </source>
</reference>
<evidence type="ECO:0000256" key="12">
    <source>
        <dbReference type="SAM" id="MobiDB-lite"/>
    </source>
</evidence>
<evidence type="ECO:0000256" key="9">
    <source>
        <dbReference type="ARBA" id="ARBA00023136"/>
    </source>
</evidence>
<dbReference type="Gene3D" id="3.90.550.50">
    <property type="match status" value="1"/>
</dbReference>
<dbReference type="GO" id="GO:0006493">
    <property type="term" value="P:protein O-linked glycosylation"/>
    <property type="evidence" value="ECO:0007669"/>
    <property type="project" value="TreeGrafter"/>
</dbReference>
<dbReference type="GO" id="GO:0016758">
    <property type="term" value="F:hexosyltransferase activity"/>
    <property type="evidence" value="ECO:0007669"/>
    <property type="project" value="InterPro"/>
</dbReference>
<evidence type="ECO:0000256" key="10">
    <source>
        <dbReference type="ARBA" id="ARBA00023180"/>
    </source>
</evidence>
<keyword evidence="8 11" id="KW-0333">Golgi apparatus</keyword>
<dbReference type="PANTHER" id="PTHR11214">
    <property type="entry name" value="BETA-1,3-N-ACETYLGLUCOSAMINYLTRANSFERASE"/>
    <property type="match status" value="1"/>
</dbReference>